<dbReference type="Proteomes" id="UP000076587">
    <property type="component" value="Unassembled WGS sequence"/>
</dbReference>
<dbReference type="PANTHER" id="PTHR11487">
    <property type="entry name" value="THIOESTERASE"/>
    <property type="match status" value="1"/>
</dbReference>
<dbReference type="PANTHER" id="PTHR11487:SF0">
    <property type="entry name" value="S-ACYL FATTY ACID SYNTHASE THIOESTERASE, MEDIUM CHAIN"/>
    <property type="match status" value="1"/>
</dbReference>
<feature type="domain" description="Thioesterase" evidence="2">
    <location>
        <begin position="25"/>
        <end position="248"/>
    </location>
</feature>
<dbReference type="Gene3D" id="3.40.50.1820">
    <property type="entry name" value="alpha/beta hydrolase"/>
    <property type="match status" value="1"/>
</dbReference>
<evidence type="ECO:0000256" key="1">
    <source>
        <dbReference type="ARBA" id="ARBA00007169"/>
    </source>
</evidence>
<dbReference type="AlphaFoldDB" id="A0A161ZWB1"/>
<evidence type="ECO:0000313" key="4">
    <source>
        <dbReference type="Proteomes" id="UP000076587"/>
    </source>
</evidence>
<accession>A0A161ZWB1</accession>
<dbReference type="InterPro" id="IPR001031">
    <property type="entry name" value="Thioesterase"/>
</dbReference>
<dbReference type="InterPro" id="IPR029058">
    <property type="entry name" value="AB_hydrolase_fold"/>
</dbReference>
<sequence length="260" mass="28730">MLNATHTNSGACYRIFKARPNASKRLIILPHAGGSASYFRQWASVGDPNLEIVVVQYPGRENRMAEPLVSDMNRLVSTLATGLKPLLNKPYILFGHSMGGGIAYELAMRIQAYRYPAPTQLVVSAVEGPSCHHATEVHKACDEVMLDELQRLNGTGVDLNAYPDLLDMMLPLLRNDYKLIETYQPNLNAPKLQHPLTVMLGSTDTELTYAEAEAWQQVSTQPINIETYDGGHFYLADHIAAILSHLSALFPAPKTWVCAP</sequence>
<gene>
    <name evidence="3" type="ORF">N482_15070</name>
</gene>
<dbReference type="OrthoDB" id="8480037at2"/>
<comment type="caution">
    <text evidence="3">The sequence shown here is derived from an EMBL/GenBank/DDBJ whole genome shotgun (WGS) entry which is preliminary data.</text>
</comment>
<evidence type="ECO:0000259" key="2">
    <source>
        <dbReference type="Pfam" id="PF00975"/>
    </source>
</evidence>
<dbReference type="Pfam" id="PF00975">
    <property type="entry name" value="Thioesterase"/>
    <property type="match status" value="1"/>
</dbReference>
<dbReference type="SUPFAM" id="SSF53474">
    <property type="entry name" value="alpha/beta-Hydrolases"/>
    <property type="match status" value="1"/>
</dbReference>
<comment type="similarity">
    <text evidence="1">Belongs to the thioesterase family.</text>
</comment>
<evidence type="ECO:0000313" key="3">
    <source>
        <dbReference type="EMBL" id="KZN45558.1"/>
    </source>
</evidence>
<dbReference type="GO" id="GO:0008610">
    <property type="term" value="P:lipid biosynthetic process"/>
    <property type="evidence" value="ECO:0007669"/>
    <property type="project" value="TreeGrafter"/>
</dbReference>
<proteinExistence type="inferred from homology"/>
<reference evidence="3 4" key="1">
    <citation type="submission" date="2013-07" db="EMBL/GenBank/DDBJ databases">
        <title>Comparative Genomic and Metabolomic Analysis of Twelve Strains of Pseudoalteromonas luteoviolacea.</title>
        <authorList>
            <person name="Vynne N.G."/>
            <person name="Mansson M."/>
            <person name="Gram L."/>
        </authorList>
    </citation>
    <scope>NUCLEOTIDE SEQUENCE [LARGE SCALE GENOMIC DNA]</scope>
    <source>
        <strain evidence="3 4">NCIMB 1942</strain>
    </source>
</reference>
<dbReference type="EMBL" id="AUXT01000181">
    <property type="protein sequence ID" value="KZN45558.1"/>
    <property type="molecule type" value="Genomic_DNA"/>
</dbReference>
<protein>
    <recommendedName>
        <fullName evidence="2">Thioesterase domain-containing protein</fullName>
    </recommendedName>
</protein>
<dbReference type="RefSeq" id="WP_063378047.1">
    <property type="nucleotide sequence ID" value="NZ_AUXT01000181.1"/>
</dbReference>
<name>A0A161ZWB1_9GAMM</name>
<dbReference type="InterPro" id="IPR012223">
    <property type="entry name" value="TEII"/>
</dbReference>
<dbReference type="PATRIC" id="fig|1365253.3.peg.3599"/>
<organism evidence="3 4">
    <name type="scientific">Pseudoalteromonas luteoviolacea NCIMB 1942</name>
    <dbReference type="NCBI Taxonomy" id="1365253"/>
    <lineage>
        <taxon>Bacteria</taxon>
        <taxon>Pseudomonadati</taxon>
        <taxon>Pseudomonadota</taxon>
        <taxon>Gammaproteobacteria</taxon>
        <taxon>Alteromonadales</taxon>
        <taxon>Pseudoalteromonadaceae</taxon>
        <taxon>Pseudoalteromonas</taxon>
    </lineage>
</organism>